<evidence type="ECO:0000313" key="2">
    <source>
        <dbReference type="Proteomes" id="UP000651057"/>
    </source>
</evidence>
<sequence length="141" mass="16267">MKKDHKEILIKSLQLISQFNGNVDLISNGREFVKIHERNILTLKEIANERNSTFMSSLIDKYPSIFENEIDHFITKEKKETSLISFAAGKLIGGIVDLIKNKGISTRMIKSKLDEIKLLNEKLSKIAEDPIYEQLYKKTKE</sequence>
<evidence type="ECO:0000313" key="1">
    <source>
        <dbReference type="EMBL" id="MBL0685319.1"/>
    </source>
</evidence>
<reference evidence="1" key="1">
    <citation type="submission" date="2021-01" db="EMBL/GenBank/DDBJ databases">
        <authorList>
            <person name="Zhong Y.L."/>
        </authorList>
    </citation>
    <scope>NUCLEOTIDE SEQUENCE</scope>
    <source>
        <strain evidence="1">KCTC 23302</strain>
    </source>
</reference>
<dbReference type="AlphaFoldDB" id="A0A936ZTJ9"/>
<accession>A0A936ZTJ9</accession>
<protein>
    <submittedName>
        <fullName evidence="1">Uncharacterized protein</fullName>
    </submittedName>
</protein>
<keyword evidence="2" id="KW-1185">Reference proteome</keyword>
<comment type="caution">
    <text evidence="1">The sequence shown here is derived from an EMBL/GenBank/DDBJ whole genome shotgun (WGS) entry which is preliminary data.</text>
</comment>
<name>A0A936ZTJ9_9FLAO</name>
<dbReference type="Proteomes" id="UP000651057">
    <property type="component" value="Unassembled WGS sequence"/>
</dbReference>
<gene>
    <name evidence="1" type="ORF">JJQ60_17430</name>
</gene>
<dbReference type="EMBL" id="JAERQJ010000008">
    <property type="protein sequence ID" value="MBL0685319.1"/>
    <property type="molecule type" value="Genomic_DNA"/>
</dbReference>
<dbReference type="RefSeq" id="WP_201923317.1">
    <property type="nucleotide sequence ID" value="NZ_BAABAX010000002.1"/>
</dbReference>
<proteinExistence type="predicted"/>
<organism evidence="1 2">
    <name type="scientific">Aquimarina mytili</name>
    <dbReference type="NCBI Taxonomy" id="874423"/>
    <lineage>
        <taxon>Bacteria</taxon>
        <taxon>Pseudomonadati</taxon>
        <taxon>Bacteroidota</taxon>
        <taxon>Flavobacteriia</taxon>
        <taxon>Flavobacteriales</taxon>
        <taxon>Flavobacteriaceae</taxon>
        <taxon>Aquimarina</taxon>
    </lineage>
</organism>